<dbReference type="EMBL" id="SKBN01000038">
    <property type="protein sequence ID" value="TGJ85845.1"/>
    <property type="molecule type" value="Genomic_DNA"/>
</dbReference>
<reference evidence="1 2" key="1">
    <citation type="submission" date="2019-03" db="EMBL/GenBank/DDBJ databases">
        <title>Draft genome sequence of Xylaria hypoxylon DSM 108379, a ubiquitous saprotrophic-parasitic fungi on hardwood.</title>
        <authorList>
            <person name="Buettner E."/>
            <person name="Leonhardt S."/>
            <person name="Gebauer A.M."/>
            <person name="Liers C."/>
            <person name="Hofrichter M."/>
            <person name="Kellner H."/>
        </authorList>
    </citation>
    <scope>NUCLEOTIDE SEQUENCE [LARGE SCALE GENOMIC DNA]</scope>
    <source>
        <strain evidence="1 2">DSM 108379</strain>
    </source>
</reference>
<protein>
    <submittedName>
        <fullName evidence="1">Uncharacterized protein</fullName>
    </submittedName>
</protein>
<keyword evidence="2" id="KW-1185">Reference proteome</keyword>
<evidence type="ECO:0000313" key="1">
    <source>
        <dbReference type="EMBL" id="TGJ85845.1"/>
    </source>
</evidence>
<dbReference type="Proteomes" id="UP000297716">
    <property type="component" value="Unassembled WGS sequence"/>
</dbReference>
<evidence type="ECO:0000313" key="2">
    <source>
        <dbReference type="Proteomes" id="UP000297716"/>
    </source>
</evidence>
<proteinExistence type="predicted"/>
<organism evidence="1 2">
    <name type="scientific">Xylaria hypoxylon</name>
    <dbReference type="NCBI Taxonomy" id="37992"/>
    <lineage>
        <taxon>Eukaryota</taxon>
        <taxon>Fungi</taxon>
        <taxon>Dikarya</taxon>
        <taxon>Ascomycota</taxon>
        <taxon>Pezizomycotina</taxon>
        <taxon>Sordariomycetes</taxon>
        <taxon>Xylariomycetidae</taxon>
        <taxon>Xylariales</taxon>
        <taxon>Xylariaceae</taxon>
        <taxon>Xylaria</taxon>
    </lineage>
</organism>
<sequence length="166" mass="19319">MNFLGCSQDDIDPQSLHRVYPAEVFFLLWQQSRLWDLQPLLPNHSFIYIVIKEVELHDTENRIQYYNWALPFELCTSHVETIGCFPDPYSANEFAMIRFERLNALLRGQFIPRSSVEHHVKHGCVRLSATFNTNSSYKVHVERRLLFIRPRAQRIGTGVNSGVANA</sequence>
<name>A0A4Z0Z344_9PEZI</name>
<comment type="caution">
    <text evidence="1">The sequence shown here is derived from an EMBL/GenBank/DDBJ whole genome shotgun (WGS) entry which is preliminary data.</text>
</comment>
<dbReference type="AlphaFoldDB" id="A0A4Z0Z344"/>
<accession>A0A4Z0Z344</accession>
<gene>
    <name evidence="1" type="ORF">E0Z10_g2914</name>
</gene>
<dbReference type="OrthoDB" id="4772969at2759"/>